<protein>
    <recommendedName>
        <fullName evidence="2">Nodulation protein NfeD</fullName>
    </recommendedName>
</protein>
<dbReference type="AlphaFoldDB" id="A0A383CBH9"/>
<evidence type="ECO:0008006" key="2">
    <source>
        <dbReference type="Google" id="ProtNLM"/>
    </source>
</evidence>
<reference evidence="1" key="1">
    <citation type="submission" date="2018-05" db="EMBL/GenBank/DDBJ databases">
        <authorList>
            <person name="Lanie J.A."/>
            <person name="Ng W.-L."/>
            <person name="Kazmierczak K.M."/>
            <person name="Andrzejewski T.M."/>
            <person name="Davidsen T.M."/>
            <person name="Wayne K.J."/>
            <person name="Tettelin H."/>
            <person name="Glass J.I."/>
            <person name="Rusch D."/>
            <person name="Podicherti R."/>
            <person name="Tsui H.-C.T."/>
            <person name="Winkler M.E."/>
        </authorList>
    </citation>
    <scope>NUCLEOTIDE SEQUENCE</scope>
</reference>
<gene>
    <name evidence="1" type="ORF">METZ01_LOCUS481812</name>
</gene>
<accession>A0A383CBH9</accession>
<sequence>MMKAMFEVSTSLRRAISVAALTMGWTLWLAAQEEPVGEPQANAAVDDGGVVLLAIDGPIGPATSDFTSRSIERAAEISAALIVLEMDTPGGLDTSLR</sequence>
<evidence type="ECO:0000313" key="1">
    <source>
        <dbReference type="EMBL" id="SVE28958.1"/>
    </source>
</evidence>
<feature type="non-terminal residue" evidence="1">
    <location>
        <position position="97"/>
    </location>
</feature>
<dbReference type="EMBL" id="UINC01207039">
    <property type="protein sequence ID" value="SVE28958.1"/>
    <property type="molecule type" value="Genomic_DNA"/>
</dbReference>
<dbReference type="Gene3D" id="3.90.226.10">
    <property type="entry name" value="2-enoyl-CoA Hydratase, Chain A, domain 1"/>
    <property type="match status" value="1"/>
</dbReference>
<proteinExistence type="predicted"/>
<name>A0A383CBH9_9ZZZZ</name>
<organism evidence="1">
    <name type="scientific">marine metagenome</name>
    <dbReference type="NCBI Taxonomy" id="408172"/>
    <lineage>
        <taxon>unclassified sequences</taxon>
        <taxon>metagenomes</taxon>
        <taxon>ecological metagenomes</taxon>
    </lineage>
</organism>